<evidence type="ECO:0000256" key="1">
    <source>
        <dbReference type="ARBA" id="ARBA00004651"/>
    </source>
</evidence>
<protein>
    <submittedName>
        <fullName evidence="8">HlyC/CorC family transporter</fullName>
    </submittedName>
</protein>
<accession>A0A0L7TYN5</accession>
<dbReference type="OrthoDB" id="9797674at2"/>
<dbReference type="PANTHER" id="PTHR43099:SF5">
    <property type="entry name" value="HLYC_CORC FAMILY TRANSPORTER"/>
    <property type="match status" value="1"/>
</dbReference>
<proteinExistence type="predicted"/>
<organism evidence="8 9">
    <name type="scientific">Vibrio parahaemolyticus</name>
    <dbReference type="NCBI Taxonomy" id="670"/>
    <lineage>
        <taxon>Bacteria</taxon>
        <taxon>Pseudomonadati</taxon>
        <taxon>Pseudomonadota</taxon>
        <taxon>Gammaproteobacteria</taxon>
        <taxon>Vibrionales</taxon>
        <taxon>Vibrionaceae</taxon>
        <taxon>Vibrio</taxon>
    </lineage>
</organism>
<dbReference type="Pfam" id="PF01595">
    <property type="entry name" value="CNNM"/>
    <property type="match status" value="1"/>
</dbReference>
<reference evidence="8 9" key="1">
    <citation type="journal article" date="2017" name="Appl. Environ. Microbiol.">
        <title>Parallel evolution of two clades of a major Atlantic endemic Vibrio parahaemolyticus pathogen lineage by independent acquisition of related pathogenicity islands.</title>
        <authorList>
            <person name="Xu F."/>
            <person name="Gonzalez-Escalona N."/>
            <person name="Drees K.P."/>
            <person name="Sebra R.P."/>
            <person name="Cooper V.S."/>
            <person name="Jones S.H."/>
            <person name="Whistler C.A."/>
        </authorList>
    </citation>
    <scope>NUCLEOTIDE SEQUENCE [LARGE SCALE GENOMIC DNA]</scope>
    <source>
        <strain evidence="8 9">MAVP-3</strain>
    </source>
</reference>
<dbReference type="PANTHER" id="PTHR43099">
    <property type="entry name" value="UPF0053 PROTEIN YRKA"/>
    <property type="match status" value="1"/>
</dbReference>
<comment type="caution">
    <text evidence="8">The sequence shown here is derived from an EMBL/GenBank/DDBJ whole genome shotgun (WGS) entry which is preliminary data.</text>
</comment>
<evidence type="ECO:0000256" key="2">
    <source>
        <dbReference type="ARBA" id="ARBA00022475"/>
    </source>
</evidence>
<dbReference type="CDD" id="cd04590">
    <property type="entry name" value="CBS_pair_CorC_HlyC_assoc"/>
    <property type="match status" value="1"/>
</dbReference>
<evidence type="ECO:0000256" key="7">
    <source>
        <dbReference type="ARBA" id="ARBA00023136"/>
    </source>
</evidence>
<dbReference type="InterPro" id="IPR044751">
    <property type="entry name" value="Ion_transp-like_CBS"/>
</dbReference>
<evidence type="ECO:0000313" key="9">
    <source>
        <dbReference type="Proteomes" id="UP000214596"/>
    </source>
</evidence>
<evidence type="ECO:0000313" key="8">
    <source>
        <dbReference type="EMBL" id="OXE34753.1"/>
    </source>
</evidence>
<dbReference type="SMART" id="SM01091">
    <property type="entry name" value="CorC_HlyC"/>
    <property type="match status" value="1"/>
</dbReference>
<dbReference type="SUPFAM" id="SSF56176">
    <property type="entry name" value="FAD-binding/transporter-associated domain-like"/>
    <property type="match status" value="1"/>
</dbReference>
<keyword evidence="2" id="KW-1003">Cell membrane</keyword>
<dbReference type="GO" id="GO:0050660">
    <property type="term" value="F:flavin adenine dinucleotide binding"/>
    <property type="evidence" value="ECO:0007669"/>
    <property type="project" value="InterPro"/>
</dbReference>
<dbReference type="InterPro" id="IPR051676">
    <property type="entry name" value="UPF0053_domain"/>
</dbReference>
<dbReference type="InterPro" id="IPR036318">
    <property type="entry name" value="FAD-bd_PCMH-like_sf"/>
</dbReference>
<evidence type="ECO:0000256" key="4">
    <source>
        <dbReference type="ARBA" id="ARBA00022737"/>
    </source>
</evidence>
<keyword evidence="7" id="KW-0472">Membrane</keyword>
<dbReference type="Proteomes" id="UP000214596">
    <property type="component" value="Unassembled WGS sequence"/>
</dbReference>
<dbReference type="Gene3D" id="3.10.580.10">
    <property type="entry name" value="CBS-domain"/>
    <property type="match status" value="1"/>
</dbReference>
<dbReference type="Pfam" id="PF03471">
    <property type="entry name" value="CorC_HlyC"/>
    <property type="match status" value="1"/>
</dbReference>
<dbReference type="SUPFAM" id="SSF54631">
    <property type="entry name" value="CBS-domain pair"/>
    <property type="match status" value="1"/>
</dbReference>
<keyword evidence="4" id="KW-0677">Repeat</keyword>
<dbReference type="InterPro" id="IPR000644">
    <property type="entry name" value="CBS_dom"/>
</dbReference>
<keyword evidence="6" id="KW-0129">CBS domain</keyword>
<dbReference type="InterPro" id="IPR002550">
    <property type="entry name" value="CNNM"/>
</dbReference>
<dbReference type="PROSITE" id="PS51846">
    <property type="entry name" value="CNNM"/>
    <property type="match status" value="1"/>
</dbReference>
<dbReference type="AlphaFoldDB" id="A0A0L7TYN5"/>
<gene>
    <name evidence="8" type="ORF">CA163_00685</name>
</gene>
<sequence>MLLTCALLEGAMDILLLVGLIALNGIFAMSEIALVAAKSGRLKMMAEDNAPAALALELKNNPTQFLSTIQIGITAIGLLSGIFGEATLSIPFEHWLVAQGLEREVATILATTSVVILITYFAIIIGELVPKRFAQNNAESIAIVVAYPIHWLAKLARPFVFLLTVSTDALLKLLRQNENQGEIVTEEDIFAVVNEGSESGAIEPQEQLMIRKLLHLNDRLALSLMTPRCDIHFLDTNLPLDAILKHLRQTQHSVWPVCKGGLDNIIGTISSKVLLDEYDHLSVSRLGKLLKHPRFVPESMKGLPLLNYMQQTSAEMVFIVDEYGDVQGLVTLYDLLKSIAGELGMAPEQIWAKQQKDGSWLMDALIPLNELKYKLGLTTIEGEESEGFQTLNGFLTWWLGRLPHAGELVDYEGWQFEVLNVKHHRIVQVKVSRETESETTTDTNDGDANP</sequence>
<dbReference type="InterPro" id="IPR046342">
    <property type="entry name" value="CBS_dom_sf"/>
</dbReference>
<dbReference type="Gene3D" id="3.30.465.10">
    <property type="match status" value="1"/>
</dbReference>
<dbReference type="GO" id="GO:0005886">
    <property type="term" value="C:plasma membrane"/>
    <property type="evidence" value="ECO:0007669"/>
    <property type="project" value="UniProtKB-SubCell"/>
</dbReference>
<evidence type="ECO:0000256" key="6">
    <source>
        <dbReference type="ARBA" id="ARBA00023122"/>
    </source>
</evidence>
<dbReference type="Pfam" id="PF00571">
    <property type="entry name" value="CBS"/>
    <property type="match status" value="1"/>
</dbReference>
<name>A0A0L7TYN5_VIBPH</name>
<dbReference type="RefSeq" id="WP_005479025.1">
    <property type="nucleotide sequence ID" value="NZ_CANUHY010000001.1"/>
</dbReference>
<dbReference type="PROSITE" id="PS51371">
    <property type="entry name" value="CBS"/>
    <property type="match status" value="1"/>
</dbReference>
<evidence type="ECO:0000256" key="3">
    <source>
        <dbReference type="ARBA" id="ARBA00022692"/>
    </source>
</evidence>
<dbReference type="EMBL" id="NIXT01000013">
    <property type="protein sequence ID" value="OXE34753.1"/>
    <property type="molecule type" value="Genomic_DNA"/>
</dbReference>
<evidence type="ECO:0000256" key="5">
    <source>
        <dbReference type="ARBA" id="ARBA00022989"/>
    </source>
</evidence>
<dbReference type="STRING" id="670.ACZ92_11645"/>
<keyword evidence="5" id="KW-1133">Transmembrane helix</keyword>
<dbReference type="InterPro" id="IPR016169">
    <property type="entry name" value="FAD-bd_PCMH_sub2"/>
</dbReference>
<keyword evidence="3" id="KW-0812">Transmembrane</keyword>
<dbReference type="GeneID" id="1188400"/>
<dbReference type="OMA" id="WMPVDEF"/>
<comment type="subcellular location">
    <subcellularLocation>
        <location evidence="1">Cell membrane</location>
        <topology evidence="1">Multi-pass membrane protein</topology>
    </subcellularLocation>
</comment>
<dbReference type="InterPro" id="IPR005170">
    <property type="entry name" value="Transptr-assoc_dom"/>
</dbReference>